<name>A0A1X7TG50_AMPQE</name>
<feature type="domain" description="Ig-like" evidence="2">
    <location>
        <begin position="527"/>
        <end position="613"/>
    </location>
</feature>
<evidence type="ECO:0000259" key="2">
    <source>
        <dbReference type="PROSITE" id="PS50835"/>
    </source>
</evidence>
<evidence type="ECO:0000256" key="1">
    <source>
        <dbReference type="SAM" id="SignalP"/>
    </source>
</evidence>
<feature type="chain" id="PRO_5010858064" description="Ig-like domain-containing protein" evidence="1">
    <location>
        <begin position="22"/>
        <end position="739"/>
    </location>
</feature>
<dbReference type="SMART" id="SM00409">
    <property type="entry name" value="IG"/>
    <property type="match status" value="4"/>
</dbReference>
<keyword evidence="1" id="KW-0732">Signal</keyword>
<accession>A0A1X7TG50</accession>
<feature type="domain" description="Ig-like" evidence="2">
    <location>
        <begin position="144"/>
        <end position="224"/>
    </location>
</feature>
<dbReference type="InterPro" id="IPR013783">
    <property type="entry name" value="Ig-like_fold"/>
</dbReference>
<organism evidence="3">
    <name type="scientific">Amphimedon queenslandica</name>
    <name type="common">Sponge</name>
    <dbReference type="NCBI Taxonomy" id="400682"/>
    <lineage>
        <taxon>Eukaryota</taxon>
        <taxon>Metazoa</taxon>
        <taxon>Porifera</taxon>
        <taxon>Demospongiae</taxon>
        <taxon>Heteroscleromorpha</taxon>
        <taxon>Haplosclerida</taxon>
        <taxon>Niphatidae</taxon>
        <taxon>Amphimedon</taxon>
    </lineage>
</organism>
<evidence type="ECO:0000313" key="3">
    <source>
        <dbReference type="EnsemblMetazoa" id="Aqu2.1.13395_001"/>
    </source>
</evidence>
<dbReference type="PANTHER" id="PTHR46013">
    <property type="entry name" value="VASCULAR CELL ADHESION MOLECULE 1"/>
    <property type="match status" value="1"/>
</dbReference>
<sequence>MDGRMFFFLYIAASMTAVTHSQDYTVRFPFVPGRFLVPEDRAPVPDTPAVNVTGLVAGISGNGCSRASSRKRICANVGMSVTIRCAVGPGDTYTITGPGESSNNAPLAFTVADNNYGDFTCTSTNPCGSVTDTIRLERADCPLPDVTVSVQRGDGTIVDSPCLRTDNDLFVSCADSLSGSTVAWYINGALMSNTGSRQRVTVSGNYTCVMTSTCGSVASTTFIKEAPTVAPGTGIIANPGSTQVPAGTRTCISRNGVGYSVRLVCNLSYNNESVSDVTFSWSTPGGGSQSGSAITASSIGDYTCTASNQCGSSQATTEVLGRIVLIKGGAHTLIEQTINIGSWLCINSNNSFTVNCNTAFGTSVTRTWRKNDRVISGVNGSSYTVGPSDVERGWWLYCEVMNPCGKDVAFSPILGRTLVTIRGRIPALNISDNGCNRPGITSTCADLCPIEGERVEISCSSGRGYVISGPGGISVDRSLYIRNFHPSDSGTYYCVSTYTHCSAAADSIIIGRPGVPPSISTYPPGIPTFTLPSTIMNATIPIGFAICLLEHQFVTIDCSTQSGTEPIKFTWTAASTGSRVIASEMRITVNNTDMYTCNASNAFGTSTASSIVEHTPAVNVTGEVEGILGNGCSGTDSRKRICAEVGLSVTIRCAVGPGDTYTITGPGESSNNAPLTLTVADNNYGDFTCTSTNPCGNITDIIRLEKADCSCSIPDVTVSIRKGGNTCGKQDITVSVINN</sequence>
<dbReference type="InterPro" id="IPR003599">
    <property type="entry name" value="Ig_sub"/>
</dbReference>
<reference evidence="3" key="1">
    <citation type="submission" date="2017-05" db="UniProtKB">
        <authorList>
            <consortium name="EnsemblMetazoa"/>
        </authorList>
    </citation>
    <scope>IDENTIFICATION</scope>
</reference>
<dbReference type="InterPro" id="IPR036179">
    <property type="entry name" value="Ig-like_dom_sf"/>
</dbReference>
<dbReference type="InParanoid" id="A0A1X7TG50"/>
<proteinExistence type="predicted"/>
<feature type="signal peptide" evidence="1">
    <location>
        <begin position="1"/>
        <end position="21"/>
    </location>
</feature>
<dbReference type="SUPFAM" id="SSF48726">
    <property type="entry name" value="Immunoglobulin"/>
    <property type="match status" value="3"/>
</dbReference>
<dbReference type="EnsemblMetazoa" id="Aqu2.1.13395_001">
    <property type="protein sequence ID" value="Aqu2.1.13395_001"/>
    <property type="gene ID" value="Aqu2.1.13395"/>
</dbReference>
<protein>
    <recommendedName>
        <fullName evidence="2">Ig-like domain-containing protein</fullName>
    </recommendedName>
</protein>
<dbReference type="InterPro" id="IPR007110">
    <property type="entry name" value="Ig-like_dom"/>
</dbReference>
<dbReference type="AlphaFoldDB" id="A0A1X7TG50"/>
<dbReference type="Gene3D" id="2.60.40.10">
    <property type="entry name" value="Immunoglobulins"/>
    <property type="match status" value="1"/>
</dbReference>
<dbReference type="PANTHER" id="PTHR46013:SF4">
    <property type="entry name" value="B-CELL RECEPTOR CD22-RELATED"/>
    <property type="match status" value="1"/>
</dbReference>
<feature type="domain" description="Ig-like" evidence="2">
    <location>
        <begin position="227"/>
        <end position="320"/>
    </location>
</feature>
<dbReference type="PROSITE" id="PS50835">
    <property type="entry name" value="IG_LIKE"/>
    <property type="match status" value="3"/>
</dbReference>
<dbReference type="STRING" id="400682.A0A1X7TG50"/>